<keyword evidence="2" id="KW-0812">Transmembrane</keyword>
<sequence length="766" mass="84786">MGEDVENQKAIQLDILPPPRSTTNGGVGHSSSIFEPQRDLSVASTPTSRRTPEACADAPEKKLTLFAFRLAVIEKAASGLGQIGFIWATVVLLGGFASSLRAKDFWFVTVILLVEGARLYCRSRELEWQHRSTTWVAGDVPLLPFSGWLFVSKSISRLLDLLQILAAASCVALSLMRLCQQDYGEGDMTNERSALNVFYGLALAEALMFFVEKGYCSFLIGYGSLLELVCDECRLGPTGMISVSRFFYDAYSKCVDGSVFEGLKMDLVSFAEELLESDSPDEQLIGARILKSFVGNERFAGYTIRKIGSSTPEIERLVEMLNWKDPAEEEIRRAAAEIVSKLASMKQHALRVSAIPGAMESIASLLYTNSGGTSAERPYEAVQMSAVAKYREDYEFSSFNLLGLLIIKRLARDNDNCWKIGCTRGLLEQIIDLTSAGPELLRNGWALESRIKIVRRALQVVLILVSTTGKVGMNLRRAISEIVYSVSNVRDLLQYGESHLKLQKLGVQILASIAMDEEAREKIGATGGVLALLLAVFFRPRLTGEEHDLCVEAGEALAMLLLESPANCKRLLGQGDEVVGKLVEAFADPVLRVNAGRILFCLCGYSDPVESILLRRAVGCMAPMVLRTVMEEKEKEKLLEVSIGLAFHTLRLSGHKRIKEEIKEEEFAGKLVQILRWYEFPESKVPRMRRFAISLAIALMEEEEEYKEMFGDLGMAEVLKRAAENTSEMECFNVFSGSVGLGRHGTMISSLVERALELISHGSLNR</sequence>
<dbReference type="PANTHER" id="PTHR33115">
    <property type="entry name" value="ARM REPEAT SUPERFAMILY PROTEIN"/>
    <property type="match status" value="1"/>
</dbReference>
<feature type="region of interest" description="Disordered" evidence="1">
    <location>
        <begin position="1"/>
        <end position="54"/>
    </location>
</feature>
<dbReference type="Proteomes" id="UP000236161">
    <property type="component" value="Unassembled WGS sequence"/>
</dbReference>
<feature type="transmembrane region" description="Helical" evidence="2">
    <location>
        <begin position="79"/>
        <end position="99"/>
    </location>
</feature>
<dbReference type="EMBL" id="KZ451979">
    <property type="protein sequence ID" value="PKA55387.1"/>
    <property type="molecule type" value="Genomic_DNA"/>
</dbReference>
<dbReference type="SUPFAM" id="SSF48371">
    <property type="entry name" value="ARM repeat"/>
    <property type="match status" value="1"/>
</dbReference>
<gene>
    <name evidence="3" type="ORF">AXF42_Ash006589</name>
</gene>
<dbReference type="InterPro" id="IPR011989">
    <property type="entry name" value="ARM-like"/>
</dbReference>
<dbReference type="AlphaFoldDB" id="A0A2I0AIK8"/>
<dbReference type="Gene3D" id="1.25.10.10">
    <property type="entry name" value="Leucine-rich Repeat Variant"/>
    <property type="match status" value="1"/>
</dbReference>
<dbReference type="STRING" id="1088818.A0A2I0AIK8"/>
<reference evidence="3 4" key="1">
    <citation type="journal article" date="2017" name="Nature">
        <title>The Apostasia genome and the evolution of orchids.</title>
        <authorList>
            <person name="Zhang G.Q."/>
            <person name="Liu K.W."/>
            <person name="Li Z."/>
            <person name="Lohaus R."/>
            <person name="Hsiao Y.Y."/>
            <person name="Niu S.C."/>
            <person name="Wang J.Y."/>
            <person name="Lin Y.C."/>
            <person name="Xu Q."/>
            <person name="Chen L.J."/>
            <person name="Yoshida K."/>
            <person name="Fujiwara S."/>
            <person name="Wang Z.W."/>
            <person name="Zhang Y.Q."/>
            <person name="Mitsuda N."/>
            <person name="Wang M."/>
            <person name="Liu G.H."/>
            <person name="Pecoraro L."/>
            <person name="Huang H.X."/>
            <person name="Xiao X.J."/>
            <person name="Lin M."/>
            <person name="Wu X.Y."/>
            <person name="Wu W.L."/>
            <person name="Chen Y.Y."/>
            <person name="Chang S.B."/>
            <person name="Sakamoto S."/>
            <person name="Ohme-Takagi M."/>
            <person name="Yagi M."/>
            <person name="Zeng S.J."/>
            <person name="Shen C.Y."/>
            <person name="Yeh C.M."/>
            <person name="Luo Y.B."/>
            <person name="Tsai W.C."/>
            <person name="Van de Peer Y."/>
            <person name="Liu Z.J."/>
        </authorList>
    </citation>
    <scope>NUCLEOTIDE SEQUENCE [LARGE SCALE GENOMIC DNA]</scope>
    <source>
        <strain evidence="4">cv. Shenzhen</strain>
        <tissue evidence="3">Stem</tissue>
    </source>
</reference>
<dbReference type="InterPro" id="IPR016024">
    <property type="entry name" value="ARM-type_fold"/>
</dbReference>
<protein>
    <submittedName>
        <fullName evidence="3">Uncharacterized protein</fullName>
    </submittedName>
</protein>
<proteinExistence type="predicted"/>
<dbReference type="OrthoDB" id="662108at2759"/>
<feature type="compositionally biased region" description="Polar residues" evidence="1">
    <location>
        <begin position="21"/>
        <end position="34"/>
    </location>
</feature>
<evidence type="ECO:0000256" key="1">
    <source>
        <dbReference type="SAM" id="MobiDB-lite"/>
    </source>
</evidence>
<evidence type="ECO:0000313" key="4">
    <source>
        <dbReference type="Proteomes" id="UP000236161"/>
    </source>
</evidence>
<keyword evidence="2" id="KW-0472">Membrane</keyword>
<evidence type="ECO:0000256" key="2">
    <source>
        <dbReference type="SAM" id="Phobius"/>
    </source>
</evidence>
<keyword evidence="2" id="KW-1133">Transmembrane helix</keyword>
<evidence type="ECO:0000313" key="3">
    <source>
        <dbReference type="EMBL" id="PKA55387.1"/>
    </source>
</evidence>
<dbReference type="PANTHER" id="PTHR33115:SF50">
    <property type="entry name" value="ARM REPEAT SUPERFAMILY PROTEIN"/>
    <property type="match status" value="1"/>
</dbReference>
<accession>A0A2I0AIK8</accession>
<organism evidence="3 4">
    <name type="scientific">Apostasia shenzhenica</name>
    <dbReference type="NCBI Taxonomy" id="1088818"/>
    <lineage>
        <taxon>Eukaryota</taxon>
        <taxon>Viridiplantae</taxon>
        <taxon>Streptophyta</taxon>
        <taxon>Embryophyta</taxon>
        <taxon>Tracheophyta</taxon>
        <taxon>Spermatophyta</taxon>
        <taxon>Magnoliopsida</taxon>
        <taxon>Liliopsida</taxon>
        <taxon>Asparagales</taxon>
        <taxon>Orchidaceae</taxon>
        <taxon>Apostasioideae</taxon>
        <taxon>Apostasia</taxon>
    </lineage>
</organism>
<keyword evidence="4" id="KW-1185">Reference proteome</keyword>
<name>A0A2I0AIK8_9ASPA</name>